<evidence type="ECO:0000313" key="1">
    <source>
        <dbReference type="EMBL" id="CAK1602228.1"/>
    </source>
</evidence>
<sequence>MMEKLAMNSDVISGQLKEALNRRILQRRYYTDKAATIVFEVEDDQPLREIQRQQRLEDEREQETDKTFKEQLKTKVNESLHNADEVSTKHLSENDDLETSVRVEMALFDRRGREGP</sequence>
<dbReference type="EMBL" id="CAVLGL010000137">
    <property type="protein sequence ID" value="CAK1602228.1"/>
    <property type="molecule type" value="Genomic_DNA"/>
</dbReference>
<reference evidence="1 2" key="1">
    <citation type="submission" date="2023-11" db="EMBL/GenBank/DDBJ databases">
        <authorList>
            <person name="Hedman E."/>
            <person name="Englund M."/>
            <person name="Stromberg M."/>
            <person name="Nyberg Akerstrom W."/>
            <person name="Nylinder S."/>
            <person name="Jareborg N."/>
            <person name="Kallberg Y."/>
            <person name="Kronander E."/>
        </authorList>
    </citation>
    <scope>NUCLEOTIDE SEQUENCE [LARGE SCALE GENOMIC DNA]</scope>
</reference>
<name>A0AAV1M3G1_9NEOP</name>
<gene>
    <name evidence="1" type="ORF">PARMNEM_LOCUS20756</name>
</gene>
<organism evidence="1 2">
    <name type="scientific">Parnassius mnemosyne</name>
    <name type="common">clouded apollo</name>
    <dbReference type="NCBI Taxonomy" id="213953"/>
    <lineage>
        <taxon>Eukaryota</taxon>
        <taxon>Metazoa</taxon>
        <taxon>Ecdysozoa</taxon>
        <taxon>Arthropoda</taxon>
        <taxon>Hexapoda</taxon>
        <taxon>Insecta</taxon>
        <taxon>Pterygota</taxon>
        <taxon>Neoptera</taxon>
        <taxon>Endopterygota</taxon>
        <taxon>Lepidoptera</taxon>
        <taxon>Glossata</taxon>
        <taxon>Ditrysia</taxon>
        <taxon>Papilionoidea</taxon>
        <taxon>Papilionidae</taxon>
        <taxon>Parnassiinae</taxon>
        <taxon>Parnassini</taxon>
        <taxon>Parnassius</taxon>
        <taxon>Driopa</taxon>
    </lineage>
</organism>
<evidence type="ECO:0000313" key="2">
    <source>
        <dbReference type="Proteomes" id="UP001314205"/>
    </source>
</evidence>
<dbReference type="Proteomes" id="UP001314205">
    <property type="component" value="Unassembled WGS sequence"/>
</dbReference>
<comment type="caution">
    <text evidence="1">The sequence shown here is derived from an EMBL/GenBank/DDBJ whole genome shotgun (WGS) entry which is preliminary data.</text>
</comment>
<proteinExistence type="predicted"/>
<dbReference type="AlphaFoldDB" id="A0AAV1M3G1"/>
<protein>
    <submittedName>
        <fullName evidence="1">Uncharacterized protein</fullName>
    </submittedName>
</protein>
<keyword evidence="2" id="KW-1185">Reference proteome</keyword>
<accession>A0AAV1M3G1</accession>